<dbReference type="CDD" id="cd07177">
    <property type="entry name" value="terB_like"/>
    <property type="match status" value="1"/>
</dbReference>
<dbReference type="InterPro" id="IPR010572">
    <property type="entry name" value="Tail_dom"/>
</dbReference>
<dbReference type="Pfam" id="PF06605">
    <property type="entry name" value="Prophage_tail"/>
    <property type="match status" value="1"/>
</dbReference>
<evidence type="ECO:0000256" key="1">
    <source>
        <dbReference type="SAM" id="Coils"/>
    </source>
</evidence>
<organism evidence="3 4">
    <name type="scientific">Pedobacter antarcticus 4BY</name>
    <dbReference type="NCBI Taxonomy" id="1358423"/>
    <lineage>
        <taxon>Bacteria</taxon>
        <taxon>Pseudomonadati</taxon>
        <taxon>Bacteroidota</taxon>
        <taxon>Sphingobacteriia</taxon>
        <taxon>Sphingobacteriales</taxon>
        <taxon>Sphingobacteriaceae</taxon>
        <taxon>Pedobacter</taxon>
    </lineage>
</organism>
<dbReference type="eggNOG" id="COG4926">
    <property type="taxonomic scope" value="Bacteria"/>
</dbReference>
<accession>A0A081PKF4</accession>
<keyword evidence="1" id="KW-0175">Coiled coil</keyword>
<reference evidence="3 4" key="1">
    <citation type="journal article" date="1992" name="Int. J. Syst. Bacteriol.">
        <title>Sphingobacterium antarcticus sp. nov. a Psychrotrophic Bacterium from the Soils of Schirmacher Oasis, Antarctica.</title>
        <authorList>
            <person name="Shivaji S."/>
            <person name="Ray M.K."/>
            <person name="Rao N.S."/>
            <person name="Saiserr L."/>
            <person name="Jagannadham M.V."/>
            <person name="Kumar G.S."/>
            <person name="Reddy G."/>
            <person name="Bhargava P.M."/>
        </authorList>
    </citation>
    <scope>NUCLEOTIDE SEQUENCE [LARGE SCALE GENOMIC DNA]</scope>
    <source>
        <strain evidence="3 4">4BY</strain>
    </source>
</reference>
<dbReference type="RefSeq" id="WP_037438270.1">
    <property type="nucleotide sequence ID" value="NZ_JNFF01000019.1"/>
</dbReference>
<evidence type="ECO:0000313" key="4">
    <source>
        <dbReference type="Proteomes" id="UP000028007"/>
    </source>
</evidence>
<dbReference type="InterPro" id="IPR030392">
    <property type="entry name" value="S74_ICA"/>
</dbReference>
<comment type="caution">
    <text evidence="3">The sequence shown here is derived from an EMBL/GenBank/DDBJ whole genome shotgun (WGS) entry which is preliminary data.</text>
</comment>
<evidence type="ECO:0000259" key="2">
    <source>
        <dbReference type="PROSITE" id="PS51688"/>
    </source>
</evidence>
<feature type="domain" description="Peptidase S74" evidence="2">
    <location>
        <begin position="1079"/>
        <end position="1175"/>
    </location>
</feature>
<dbReference type="PROSITE" id="PS51688">
    <property type="entry name" value="ICA"/>
    <property type="match status" value="1"/>
</dbReference>
<proteinExistence type="predicted"/>
<sequence length="1175" mass="128858">MNNELIVYRGEELLTKIDIDQNTVYSEKLPGTDLVACPVSAQQALDLLEGDYILHEEQVYKINKLPKISKSSESLSKKYEFTFEALFYDLLDTFVMRGNVAIFPYHGSARDHLQLVIDSANRGGSGWQIGEVDITPEKLLEYDWTYVRASLDNIAEAFGLEWKVTGKTIRMVKTIGRDTGLQLEYGRGKGLHQISRASDESKNVVNRVYGIGGTRNIEATYRGGVEKNLVFEERFVETPGVTAGTERLKEGKYENLDIYPKFLGSVKATRLIRAADGKITGATITDPAIDFDLMLQLQPEVKAKVGFLSGPLTGVEFEVSDFSYALRTVTIIPNTDTNGYVLPNELNFPELGNSFTFYDIIMPDSYKLKWENELKAESLAYLNDNKTQRLIYGVKPDPKFLRDNNVRLRCGDRTEMYDEELQVEEMLRFTEISYPLVDPFDLTAIIGNDIRFDRVTKLFADVLQAHQDIQVIDRKSIELARRATANLRVLESSIFDTDGKFDMDLLNVGVLTTALGIYGVRSQNFLLSGVYITDNYQGNPNAINISAGELIHMEFSNPGNRTIWQMQALTQSDLLPASRYYVYSKCSKSSQVGSFVLSTAQILPEDVSGFYMFLTGIVYPVLNGLRDSEFSNGITSINGNRIKTGKIESPTGELVINLLTSTIFGKISFKNGSVTKDLVDVDNQTTANKTAITVEESRAIADAVTKLAEAKADATSKVEAAKVSAAADALSKAAAAELSAKNYANSQDVNLKALTDAYADGKITAEEQARIDQAAANLQAARNEIEIARLAGVDYANAQIAIARTQIISSASTDAQSRANQARIDAISSSNLYAASEAAAQRLIAEAYADGKVTAEEQARIDQALINLNVAKADATAKANAAAAYGQQAQLAYNNLTASLRSLAYQDVEQMAINGTSVFSGGKLNVVLLDALYIRSNIIDVGYIQGMNLNFTQGRIGGWNISSSNLFGSNGGTSIELNVTAANPFIQILAGQSSTRIDYQGIRTTYTVTDDVLVKRGFFIDADHVFVKSGTDSNGDSAYNGRVGAYGSNGYAFIERKGVNGENTEVNAYAVYAAHGTVSDMRYKKQVNKSPYGLKEVMKLDTIRFKYDLPDGHPRGKDDSLHIGLSAQQVMNIIPEAAHQIDGVDMLAVTLSDLVPVLINAIQELKQQIDNLKTN</sequence>
<evidence type="ECO:0000313" key="3">
    <source>
        <dbReference type="EMBL" id="KEQ31177.1"/>
    </source>
</evidence>
<name>A0A081PKF4_9SPHI</name>
<gene>
    <name evidence="3" type="ORF">N180_02715</name>
</gene>
<keyword evidence="4" id="KW-1185">Reference proteome</keyword>
<dbReference type="Pfam" id="PF13884">
    <property type="entry name" value="Peptidase_S74"/>
    <property type="match status" value="1"/>
</dbReference>
<protein>
    <recommendedName>
        <fullName evidence="2">Peptidase S74 domain-containing protein</fullName>
    </recommendedName>
</protein>
<feature type="coiled-coil region" evidence="1">
    <location>
        <begin position="764"/>
        <end position="791"/>
    </location>
</feature>
<dbReference type="AlphaFoldDB" id="A0A081PKF4"/>
<dbReference type="EMBL" id="JNFF01000019">
    <property type="protein sequence ID" value="KEQ31177.1"/>
    <property type="molecule type" value="Genomic_DNA"/>
</dbReference>
<dbReference type="OrthoDB" id="1031347at2"/>
<dbReference type="Proteomes" id="UP000028007">
    <property type="component" value="Unassembled WGS sequence"/>
</dbReference>